<dbReference type="GO" id="GO:0016740">
    <property type="term" value="F:transferase activity"/>
    <property type="evidence" value="ECO:0007669"/>
    <property type="project" value="UniProtKB-KW"/>
</dbReference>
<dbReference type="InterPro" id="IPR029044">
    <property type="entry name" value="Nucleotide-diphossugar_trans"/>
</dbReference>
<dbReference type="Gene3D" id="3.90.550.10">
    <property type="entry name" value="Spore Coat Polysaccharide Biosynthesis Protein SpsA, Chain A"/>
    <property type="match status" value="1"/>
</dbReference>
<protein>
    <submittedName>
        <fullName evidence="2">Glycosyltransferase involved in cell wall bisynthesis</fullName>
    </submittedName>
</protein>
<evidence type="ECO:0000259" key="1">
    <source>
        <dbReference type="Pfam" id="PF00535"/>
    </source>
</evidence>
<feature type="domain" description="Glycosyltransferase 2-like" evidence="1">
    <location>
        <begin position="8"/>
        <end position="155"/>
    </location>
</feature>
<dbReference type="InterPro" id="IPR001173">
    <property type="entry name" value="Glyco_trans_2-like"/>
</dbReference>
<sequence>MQDDPRATIVIPTYNSARWLAQAVDSALAQTFDDIEVLVLDNASTDGTAKLMARYSDPRLLYRRFDKNVGFAGNVTRGIKAARGDYFIVLGADDILDPRFVATAVARLEADPTAKMVHGGAIWIDDDGVPIGRFTGRWPPKSGGSDAFVRAFTEGFCYSCVLSRMAPVKALGGMDEEWGMISDSWLFLKLCLAGDVLFIEEPLARYRVRESSLSFELYADGKMFDDHMAGLETAFAWPEASPLMKRRHEARTAVARQAFETMHLTRMGAGLRGVGRKTWQIVRAEPRVLLVPASWLRLGMALMPPVVIRALRNHRRRRGIAHFSEPARS</sequence>
<dbReference type="RefSeq" id="WP_176526633.1">
    <property type="nucleotide sequence ID" value="NZ_OBQD01000002.1"/>
</dbReference>
<organism evidence="2 3">
    <name type="scientific">Rhizobium subbaraonis</name>
    <dbReference type="NCBI Taxonomy" id="908946"/>
    <lineage>
        <taxon>Bacteria</taxon>
        <taxon>Pseudomonadati</taxon>
        <taxon>Pseudomonadota</taxon>
        <taxon>Alphaproteobacteria</taxon>
        <taxon>Hyphomicrobiales</taxon>
        <taxon>Rhizobiaceae</taxon>
        <taxon>Rhizobium/Agrobacterium group</taxon>
        <taxon>Rhizobium</taxon>
    </lineage>
</organism>
<dbReference type="InterPro" id="IPR050834">
    <property type="entry name" value="Glycosyltransf_2"/>
</dbReference>
<gene>
    <name evidence="2" type="ORF">SAMN05892877_10278</name>
</gene>
<dbReference type="AlphaFoldDB" id="A0A285U1Q6"/>
<evidence type="ECO:0000313" key="2">
    <source>
        <dbReference type="EMBL" id="SOC35742.1"/>
    </source>
</evidence>
<dbReference type="PANTHER" id="PTHR43685">
    <property type="entry name" value="GLYCOSYLTRANSFERASE"/>
    <property type="match status" value="1"/>
</dbReference>
<dbReference type="PANTHER" id="PTHR43685:SF2">
    <property type="entry name" value="GLYCOSYLTRANSFERASE 2-LIKE DOMAIN-CONTAINING PROTEIN"/>
    <property type="match status" value="1"/>
</dbReference>
<keyword evidence="3" id="KW-1185">Reference proteome</keyword>
<dbReference type="Proteomes" id="UP000219167">
    <property type="component" value="Unassembled WGS sequence"/>
</dbReference>
<evidence type="ECO:0000313" key="3">
    <source>
        <dbReference type="Proteomes" id="UP000219167"/>
    </source>
</evidence>
<dbReference type="EMBL" id="OBQD01000002">
    <property type="protein sequence ID" value="SOC35742.1"/>
    <property type="molecule type" value="Genomic_DNA"/>
</dbReference>
<dbReference type="SUPFAM" id="SSF53448">
    <property type="entry name" value="Nucleotide-diphospho-sugar transferases"/>
    <property type="match status" value="1"/>
</dbReference>
<keyword evidence="2" id="KW-0808">Transferase</keyword>
<accession>A0A285U1Q6</accession>
<proteinExistence type="predicted"/>
<dbReference type="Pfam" id="PF00535">
    <property type="entry name" value="Glycos_transf_2"/>
    <property type="match status" value="1"/>
</dbReference>
<name>A0A285U1Q6_9HYPH</name>
<reference evidence="2 3" key="1">
    <citation type="submission" date="2017-08" db="EMBL/GenBank/DDBJ databases">
        <authorList>
            <person name="de Groot N.N."/>
        </authorList>
    </citation>
    <scope>NUCLEOTIDE SEQUENCE [LARGE SCALE GENOMIC DNA]</scope>
    <source>
        <strain evidence="2 3">JC85</strain>
    </source>
</reference>